<dbReference type="InterPro" id="IPR029141">
    <property type="entry name" value="FimA_N"/>
</dbReference>
<evidence type="ECO:0000256" key="2">
    <source>
        <dbReference type="ARBA" id="ARBA00006011"/>
    </source>
</evidence>
<dbReference type="AlphaFoldDB" id="A0A015V2D0"/>
<dbReference type="EMBL" id="JGDB01000251">
    <property type="protein sequence ID" value="EXY89441.1"/>
    <property type="molecule type" value="Genomic_DNA"/>
</dbReference>
<protein>
    <submittedName>
        <fullName evidence="8">Major fimbrial subunit family protein</fullName>
    </submittedName>
</protein>
<dbReference type="Proteomes" id="UP000020773">
    <property type="component" value="Unassembled WGS sequence"/>
</dbReference>
<dbReference type="PATRIC" id="fig|1339316.3.peg.3691"/>
<sequence length="422" mass="44585">MKVKKILLSMCAIAALASCSQNDDVVPAGAGGEEARVVLKLEGDAVDTRADVSATEEGAKIKDITVFFFNTTGFIVGTPKYIGVAADIAKPITTTTDASQVVVIANLGGDETTTGKKLAGVSSIDQLKTKVFSSVTTTTDPTTKHTINQTKDRLYMSGMGKVTIGSDGLTGTATVNLHFISAKINKVAISWKADNTNQNYSTLSVFKTDKSKWFAIKQVYLMMSQTNSHLLPADAVIVPAGTVTWAGAFAPATGLAFAGGLSWGSTPWVPVPTPTPLQTDTYLVKTDLAASSAGNQVANVIADNPWYLFENPASSDKPTGLVVEVVWRSKDNAEYNSADVLTKYFTIYFGEKKAGSSPANQPYLEPGKTYDISLNLNGDFKPGGNGGGGSDDPSKPSVDANITVTVHPAKWTTTAEITKEFN</sequence>
<evidence type="ECO:0000256" key="6">
    <source>
        <dbReference type="SAM" id="SignalP"/>
    </source>
</evidence>
<feature type="chain" id="PRO_5001479938" evidence="6">
    <location>
        <begin position="23"/>
        <end position="422"/>
    </location>
</feature>
<feature type="domain" description="Major fimbrial subunit protein N-terminal" evidence="7">
    <location>
        <begin position="35"/>
        <end position="179"/>
    </location>
</feature>
<feature type="region of interest" description="Disordered" evidence="5">
    <location>
        <begin position="379"/>
        <end position="399"/>
    </location>
</feature>
<dbReference type="GO" id="GO:0009289">
    <property type="term" value="C:pilus"/>
    <property type="evidence" value="ECO:0007669"/>
    <property type="project" value="UniProtKB-SubCell"/>
</dbReference>
<name>A0A015V2D0_BACFG</name>
<evidence type="ECO:0000313" key="8">
    <source>
        <dbReference type="EMBL" id="EXY89441.1"/>
    </source>
</evidence>
<feature type="signal peptide" evidence="6">
    <location>
        <begin position="1"/>
        <end position="22"/>
    </location>
</feature>
<feature type="compositionally biased region" description="Gly residues" evidence="5">
    <location>
        <begin position="381"/>
        <end position="390"/>
    </location>
</feature>
<evidence type="ECO:0000256" key="3">
    <source>
        <dbReference type="ARBA" id="ARBA00022729"/>
    </source>
</evidence>
<evidence type="ECO:0000256" key="4">
    <source>
        <dbReference type="ARBA" id="ARBA00023263"/>
    </source>
</evidence>
<keyword evidence="4" id="KW-0281">Fimbrium</keyword>
<evidence type="ECO:0000256" key="1">
    <source>
        <dbReference type="ARBA" id="ARBA00004561"/>
    </source>
</evidence>
<comment type="caution">
    <text evidence="8">The sequence shown here is derived from an EMBL/GenBank/DDBJ whole genome shotgun (WGS) entry which is preliminary data.</text>
</comment>
<dbReference type="Pfam" id="PF06321">
    <property type="entry name" value="P_gingi_FimA"/>
    <property type="match status" value="1"/>
</dbReference>
<organism evidence="8 9">
    <name type="scientific">Bacteroides fragilis str. 3998T(B)3</name>
    <dbReference type="NCBI Taxonomy" id="1339316"/>
    <lineage>
        <taxon>Bacteria</taxon>
        <taxon>Pseudomonadati</taxon>
        <taxon>Bacteroidota</taxon>
        <taxon>Bacteroidia</taxon>
        <taxon>Bacteroidales</taxon>
        <taxon>Bacteroidaceae</taxon>
        <taxon>Bacteroides</taxon>
    </lineage>
</organism>
<comment type="subcellular location">
    <subcellularLocation>
        <location evidence="1">Fimbrium</location>
    </subcellularLocation>
</comment>
<evidence type="ECO:0000256" key="5">
    <source>
        <dbReference type="SAM" id="MobiDB-lite"/>
    </source>
</evidence>
<keyword evidence="3 6" id="KW-0732">Signal</keyword>
<dbReference type="Pfam" id="PF21514">
    <property type="entry name" value="FimA-like_C"/>
    <property type="match status" value="1"/>
</dbReference>
<evidence type="ECO:0000259" key="7">
    <source>
        <dbReference type="Pfam" id="PF06321"/>
    </source>
</evidence>
<evidence type="ECO:0000313" key="9">
    <source>
        <dbReference type="Proteomes" id="UP000020773"/>
    </source>
</evidence>
<accession>A0A015V2D0</accession>
<reference evidence="8 9" key="1">
    <citation type="submission" date="2014-02" db="EMBL/GenBank/DDBJ databases">
        <authorList>
            <person name="Sears C."/>
            <person name="Carroll K."/>
            <person name="Sack B.R."/>
            <person name="Qadri F."/>
            <person name="Myers L.L."/>
            <person name="Chung G.-T."/>
            <person name="Escheverria P."/>
            <person name="Fraser C.M."/>
            <person name="Sadzewicz L."/>
            <person name="Shefchek K.A."/>
            <person name="Tallon L."/>
            <person name="Das S.P."/>
            <person name="Daugherty S."/>
            <person name="Mongodin E.F."/>
        </authorList>
    </citation>
    <scope>NUCLEOTIDE SEQUENCE [LARGE SCALE GENOMIC DNA]</scope>
    <source>
        <strain evidence="9">3998T(B)3</strain>
    </source>
</reference>
<dbReference type="Gene3D" id="2.60.40.2580">
    <property type="match status" value="1"/>
</dbReference>
<dbReference type="Gene3D" id="2.60.40.3690">
    <property type="match status" value="1"/>
</dbReference>
<dbReference type="PROSITE" id="PS51257">
    <property type="entry name" value="PROKAR_LIPOPROTEIN"/>
    <property type="match status" value="1"/>
</dbReference>
<dbReference type="RefSeq" id="WP_005790259.1">
    <property type="nucleotide sequence ID" value="NZ_JGDB01000251.1"/>
</dbReference>
<gene>
    <name evidence="8" type="ORF">M125_3910</name>
</gene>
<comment type="similarity">
    <text evidence="2">Belongs to the bacteroidetes fimbrillin superfamily. FimA/Mfa1 family.</text>
</comment>
<proteinExistence type="inferred from homology"/>